<protein>
    <submittedName>
        <fullName evidence="1">Uncharacterized protein</fullName>
    </submittedName>
</protein>
<keyword evidence="2" id="KW-1185">Reference proteome</keyword>
<dbReference type="RefSeq" id="WP_283431173.1">
    <property type="nucleotide sequence ID" value="NZ_FXUG01000001.1"/>
</dbReference>
<evidence type="ECO:0000313" key="1">
    <source>
        <dbReference type="EMBL" id="SMP43893.1"/>
    </source>
</evidence>
<proteinExistence type="predicted"/>
<reference evidence="1 2" key="1">
    <citation type="submission" date="2017-05" db="EMBL/GenBank/DDBJ databases">
        <authorList>
            <person name="Varghese N."/>
            <person name="Submissions S."/>
        </authorList>
    </citation>
    <scope>NUCLEOTIDE SEQUENCE [LARGE SCALE GENOMIC DNA]</scope>
    <source>
        <strain evidence="1 2">DSM 25457</strain>
    </source>
</reference>
<organism evidence="1 2">
    <name type="scientific">Neorhodopirellula lusitana</name>
    <dbReference type="NCBI Taxonomy" id="445327"/>
    <lineage>
        <taxon>Bacteria</taxon>
        <taxon>Pseudomonadati</taxon>
        <taxon>Planctomycetota</taxon>
        <taxon>Planctomycetia</taxon>
        <taxon>Pirellulales</taxon>
        <taxon>Pirellulaceae</taxon>
        <taxon>Neorhodopirellula</taxon>
    </lineage>
</organism>
<dbReference type="EMBL" id="FXUG01000001">
    <property type="protein sequence ID" value="SMP43893.1"/>
    <property type="molecule type" value="Genomic_DNA"/>
</dbReference>
<sequence length="79" mass="9335">MLLTNTVGGWHQTLNTTNHYLSRRWNRDRRDDEFEALSQNQELKKGLLAFGNFGGNLDTFDKTLEKFSIYCKQPSTRYF</sequence>
<accession>A0ABY1PS82</accession>
<gene>
    <name evidence="1" type="ORF">SAMN06265222_1011027</name>
</gene>
<dbReference type="Proteomes" id="UP001158067">
    <property type="component" value="Unassembled WGS sequence"/>
</dbReference>
<comment type="caution">
    <text evidence="1">The sequence shown here is derived from an EMBL/GenBank/DDBJ whole genome shotgun (WGS) entry which is preliminary data.</text>
</comment>
<evidence type="ECO:0000313" key="2">
    <source>
        <dbReference type="Proteomes" id="UP001158067"/>
    </source>
</evidence>
<name>A0ABY1PS82_9BACT</name>